<proteinExistence type="predicted"/>
<dbReference type="AlphaFoldDB" id="A0AB39YLX6"/>
<evidence type="ECO:0000313" key="1">
    <source>
        <dbReference type="EMBL" id="XDV70801.1"/>
    </source>
</evidence>
<dbReference type="EMBL" id="CP165735">
    <property type="protein sequence ID" value="XDV70801.1"/>
    <property type="molecule type" value="Genomic_DNA"/>
</dbReference>
<organism evidence="1">
    <name type="scientific">Paenarthrobacter sp. AMU7</name>
    <dbReference type="NCBI Taxonomy" id="3162492"/>
    <lineage>
        <taxon>Bacteria</taxon>
        <taxon>Bacillati</taxon>
        <taxon>Actinomycetota</taxon>
        <taxon>Actinomycetes</taxon>
        <taxon>Micrococcales</taxon>
        <taxon>Micrococcaceae</taxon>
        <taxon>Paenarthrobacter</taxon>
    </lineage>
</organism>
<accession>A0AB39YLX6</accession>
<evidence type="ECO:0008006" key="2">
    <source>
        <dbReference type="Google" id="ProtNLM"/>
    </source>
</evidence>
<protein>
    <recommendedName>
        <fullName evidence="2">SMI1/KNR4 family protein</fullName>
    </recommendedName>
</protein>
<name>A0AB39YLX6_9MICC</name>
<sequence length="115" mass="13515">MSELLFTAEELPEGFTYPRGLLRLVELELFELEPWWILTGDHLRALQEGMRGRYPTRHLVLFAKRQDNDDCVCFDMDTGKVSLVHDWASPGWEARGEFQDFNKWLHSAVDDLIEF</sequence>
<gene>
    <name evidence="1" type="ORF">ABQM86_17825</name>
</gene>
<dbReference type="RefSeq" id="WP_369745150.1">
    <property type="nucleotide sequence ID" value="NZ_CP165735.1"/>
</dbReference>
<reference evidence="1" key="1">
    <citation type="submission" date="2024-07" db="EMBL/GenBank/DDBJ databases">
        <authorList>
            <person name="Li J."/>
            <person name="Wei H."/>
            <person name="Ma J."/>
        </authorList>
    </citation>
    <scope>NUCLEOTIDE SEQUENCE</scope>
    <source>
        <strain evidence="1">AMU7</strain>
    </source>
</reference>